<organism evidence="1 2">
    <name type="scientific">Methylobacterium tardum</name>
    <dbReference type="NCBI Taxonomy" id="374432"/>
    <lineage>
        <taxon>Bacteria</taxon>
        <taxon>Pseudomonadati</taxon>
        <taxon>Pseudomonadota</taxon>
        <taxon>Alphaproteobacteria</taxon>
        <taxon>Hyphomicrobiales</taxon>
        <taxon>Methylobacteriaceae</taxon>
        <taxon>Methylobacterium</taxon>
    </lineage>
</organism>
<evidence type="ECO:0000313" key="1">
    <source>
        <dbReference type="EMBL" id="GLS72282.1"/>
    </source>
</evidence>
<protein>
    <submittedName>
        <fullName evidence="1">Uncharacterized protein</fullName>
    </submittedName>
</protein>
<evidence type="ECO:0000313" key="2">
    <source>
        <dbReference type="Proteomes" id="UP001157440"/>
    </source>
</evidence>
<proteinExistence type="predicted"/>
<dbReference type="EMBL" id="BSPL01000020">
    <property type="protein sequence ID" value="GLS72282.1"/>
    <property type="molecule type" value="Genomic_DNA"/>
</dbReference>
<sequence length="98" mass="10800">MRIEFTTGSAGSFDLPKHLCIDPLDSYAEREVLVDFEITGSSCRLTAAIDREGQDILSELTEAQRKDIQNELIEACGLGLGAVHLTSRGRMEQEAVFL</sequence>
<dbReference type="AlphaFoldDB" id="A0AA37WUG5"/>
<keyword evidence="2" id="KW-1185">Reference proteome</keyword>
<dbReference type="Proteomes" id="UP001157440">
    <property type="component" value="Unassembled WGS sequence"/>
</dbReference>
<name>A0AA37WUG5_9HYPH</name>
<gene>
    <name evidence="1" type="ORF">GCM10007890_42950</name>
</gene>
<accession>A0AA37WUG5</accession>
<comment type="caution">
    <text evidence="1">The sequence shown here is derived from an EMBL/GenBank/DDBJ whole genome shotgun (WGS) entry which is preliminary data.</text>
</comment>
<reference evidence="2" key="1">
    <citation type="journal article" date="2019" name="Int. J. Syst. Evol. Microbiol.">
        <title>The Global Catalogue of Microorganisms (GCM) 10K type strain sequencing project: providing services to taxonomists for standard genome sequencing and annotation.</title>
        <authorList>
            <consortium name="The Broad Institute Genomics Platform"/>
            <consortium name="The Broad Institute Genome Sequencing Center for Infectious Disease"/>
            <person name="Wu L."/>
            <person name="Ma J."/>
        </authorList>
    </citation>
    <scope>NUCLEOTIDE SEQUENCE [LARGE SCALE GENOMIC DNA]</scope>
    <source>
        <strain evidence="2">NBRC 103632</strain>
    </source>
</reference>